<sequence>MGGGVDAQPARAEARTAASSGKRNCAKLAVIRGALCGRDDARTLSSGRQRACNGARRQQGV</sequence>
<evidence type="ECO:0000313" key="3">
    <source>
        <dbReference type="Proteomes" id="UP000023435"/>
    </source>
</evidence>
<organism evidence="2 3">
    <name type="scientific">Lysobacter capsici AZ78</name>
    <dbReference type="NCBI Taxonomy" id="1444315"/>
    <lineage>
        <taxon>Bacteria</taxon>
        <taxon>Pseudomonadati</taxon>
        <taxon>Pseudomonadota</taxon>
        <taxon>Gammaproteobacteria</taxon>
        <taxon>Lysobacterales</taxon>
        <taxon>Lysobacteraceae</taxon>
        <taxon>Lysobacter</taxon>
    </lineage>
</organism>
<reference evidence="2 3" key="1">
    <citation type="journal article" date="2014" name="Genome Announc.">
        <title>Draft Genome Sequence of Lysobacter capsici AZ78, a Bacterium Antagonistic to Plant-Pathogenic Oomycetes.</title>
        <authorList>
            <person name="Puopolo G."/>
            <person name="Sonego P."/>
            <person name="Engelen K."/>
            <person name="Pertot I."/>
        </authorList>
    </citation>
    <scope>NUCLEOTIDE SEQUENCE [LARGE SCALE GENOMIC DNA]</scope>
    <source>
        <strain evidence="2 3">AZ78</strain>
    </source>
</reference>
<keyword evidence="3" id="KW-1185">Reference proteome</keyword>
<evidence type="ECO:0000256" key="1">
    <source>
        <dbReference type="SAM" id="MobiDB-lite"/>
    </source>
</evidence>
<evidence type="ECO:0000313" key="2">
    <source>
        <dbReference type="EMBL" id="KWS06568.1"/>
    </source>
</evidence>
<dbReference type="EMBL" id="JAJA02000001">
    <property type="protein sequence ID" value="KWS06568.1"/>
    <property type="molecule type" value="Genomic_DNA"/>
</dbReference>
<accession>A0A108UCA1</accession>
<gene>
    <name evidence="2" type="ORF">AZ78_4124</name>
</gene>
<dbReference type="AlphaFoldDB" id="A0A108UCA1"/>
<protein>
    <submittedName>
        <fullName evidence="2">Uncharacterized protein</fullName>
    </submittedName>
</protein>
<comment type="caution">
    <text evidence="2">The sequence shown here is derived from an EMBL/GenBank/DDBJ whole genome shotgun (WGS) entry which is preliminary data.</text>
</comment>
<dbReference type="Proteomes" id="UP000023435">
    <property type="component" value="Unassembled WGS sequence"/>
</dbReference>
<name>A0A108UCA1_9GAMM</name>
<feature type="region of interest" description="Disordered" evidence="1">
    <location>
        <begin position="1"/>
        <end position="22"/>
    </location>
</feature>
<proteinExistence type="predicted"/>
<feature type="compositionally biased region" description="Low complexity" evidence="1">
    <location>
        <begin position="7"/>
        <end position="18"/>
    </location>
</feature>